<dbReference type="SUPFAM" id="SSF56219">
    <property type="entry name" value="DNase I-like"/>
    <property type="match status" value="1"/>
</dbReference>
<name>A0A7J9FZZ1_9ROSI</name>
<protein>
    <recommendedName>
        <fullName evidence="3">Reverse transcriptase</fullName>
    </recommendedName>
</protein>
<gene>
    <name evidence="1" type="ORF">Gohar_015513</name>
</gene>
<proteinExistence type="predicted"/>
<dbReference type="InterPro" id="IPR036691">
    <property type="entry name" value="Endo/exonu/phosph_ase_sf"/>
</dbReference>
<dbReference type="Proteomes" id="UP000593560">
    <property type="component" value="Unassembled WGS sequence"/>
</dbReference>
<organism evidence="1 2">
    <name type="scientific">Gossypium harknessii</name>
    <dbReference type="NCBI Taxonomy" id="34285"/>
    <lineage>
        <taxon>Eukaryota</taxon>
        <taxon>Viridiplantae</taxon>
        <taxon>Streptophyta</taxon>
        <taxon>Embryophyta</taxon>
        <taxon>Tracheophyta</taxon>
        <taxon>Spermatophyta</taxon>
        <taxon>Magnoliopsida</taxon>
        <taxon>eudicotyledons</taxon>
        <taxon>Gunneridae</taxon>
        <taxon>Pentapetalae</taxon>
        <taxon>rosids</taxon>
        <taxon>malvids</taxon>
        <taxon>Malvales</taxon>
        <taxon>Malvaceae</taxon>
        <taxon>Malvoideae</taxon>
        <taxon>Gossypium</taxon>
    </lineage>
</organism>
<accession>A0A7J9FZZ1</accession>
<reference evidence="1 2" key="1">
    <citation type="journal article" date="2019" name="Genome Biol. Evol.">
        <title>Insights into the evolution of the New World diploid cottons (Gossypium, subgenus Houzingenia) based on genome sequencing.</title>
        <authorList>
            <person name="Grover C.E."/>
            <person name="Arick M.A. 2nd"/>
            <person name="Thrash A."/>
            <person name="Conover J.L."/>
            <person name="Sanders W.S."/>
            <person name="Peterson D.G."/>
            <person name="Frelichowski J.E."/>
            <person name="Scheffler J.A."/>
            <person name="Scheffler B.E."/>
            <person name="Wendel J.F."/>
        </authorList>
    </citation>
    <scope>NUCLEOTIDE SEQUENCE [LARGE SCALE GENOMIC DNA]</scope>
    <source>
        <strain evidence="1">0</strain>
        <tissue evidence="1">Leaf</tissue>
    </source>
</reference>
<dbReference type="OrthoDB" id="993340at2759"/>
<keyword evidence="2" id="KW-1185">Reference proteome</keyword>
<dbReference type="EMBL" id="JABFAD010000001">
    <property type="protein sequence ID" value="MBA0790897.1"/>
    <property type="molecule type" value="Genomic_DNA"/>
</dbReference>
<evidence type="ECO:0000313" key="1">
    <source>
        <dbReference type="EMBL" id="MBA0790897.1"/>
    </source>
</evidence>
<dbReference type="AlphaFoldDB" id="A0A7J9FZZ1"/>
<evidence type="ECO:0000313" key="2">
    <source>
        <dbReference type="Proteomes" id="UP000593560"/>
    </source>
</evidence>
<evidence type="ECO:0008006" key="3">
    <source>
        <dbReference type="Google" id="ProtNLM"/>
    </source>
</evidence>
<comment type="caution">
    <text evidence="1">The sequence shown here is derived from an EMBL/GenBank/DDBJ whole genome shotgun (WGS) entry which is preliminary data.</text>
</comment>
<sequence length="85" mass="10128">MREFRRVHEDCNLNDLGFVSLWFTWERGRFVSTIIKERLDRGVASLNWVNLFPGYRLEHLSHSFSDHCLLLLDTSGRYRIVKAVM</sequence>
<dbReference type="PANTHER" id="PTHR33710">
    <property type="entry name" value="BNAC02G09200D PROTEIN"/>
    <property type="match status" value="1"/>
</dbReference>
<dbReference type="PANTHER" id="PTHR33710:SF73">
    <property type="entry name" value="ZINC KNUCKLE CX2CX4HX4C DOMAIN-CONTAINING PROTEIN"/>
    <property type="match status" value="1"/>
</dbReference>